<dbReference type="InterPro" id="IPR016024">
    <property type="entry name" value="ARM-type_fold"/>
</dbReference>
<evidence type="ECO:0000313" key="3">
    <source>
        <dbReference type="Proteomes" id="UP000719412"/>
    </source>
</evidence>
<sequence length="872" mass="99500">MEVLDSKLNSGTPVLISQIISKLVESIKSKRVNDLLEIAEYKFLKEKCLNGDCAVNVVAASAILSLARDGSPSLVKNMITDFVTIITTTNDIYTAKQLYILLQNWKNDEDILIWLTKLQNVPIFFTVKIVDFLFGLFLTNFDEPDINLKVFELILKCVGYKKILAANVLTAILYRLTNTTDSKLHYQLLKAVPRMAVVKDNMQKIVSTIQALSKGGSTLRTFSTTLMLDLWKIDHKCYSCLENLLISPYASQGNRWEFYVTRAYVLKELCALKPELYGKEMVAHISKILNECNNADGALASALAIEGITHLCKSEIIDAVTTWATLAPMFKNETRVPVIKSVCTLISEIPNLSYTEAYPQLIEEVVAKLWEYTVMNPDDEVWTAALSALTHFNLEQIVAQAPDKYFDEETLSMSENDHVVAGHCWIYFLKNCSESKLAIAGDFLIKMVSLEVSSYLKFVYQVKGPREPANHSYLPVNSVVRGLSTYIKSKIMKWKGSPYKEVYLQCLRIFSQEYSKPLPPLDWCFLQELVHEPEAKDYCVSIAARQVVLSGTARRFIVNYIEAIAQNHTNEHDVLHVYSNLRHLGNSVQPFALKPFLEVTILNAVELFKVGSKDQLVTILRHLEDTLRDETIQEANKIVIAQIISDVFNQTEICCELFEMLLECVILFPVKCINDMSSPKSMKEVRTEWLKKAIRIRCHLAVNSSDAALNWLNDLVESGSSFPATTRFMFEQFATVFEKHKDNTECVLWVLELIGQIQAVTAEKAEESEILFLCNTFILATIVFSGHSVFLQDFPDCDEMCKYFPRAVATLLDINHWSICTTQALEWFCHMTTEKSFNKKYKEMFVQCLQCLRYESEFQKNMKWTKYLNVEC</sequence>
<name>A0A8J6HKL8_TENMO</name>
<feature type="domain" description="DUF3730" evidence="1">
    <location>
        <begin position="169"/>
        <end position="389"/>
    </location>
</feature>
<protein>
    <recommendedName>
        <fullName evidence="1">DUF3730 domain-containing protein</fullName>
    </recommendedName>
</protein>
<dbReference type="Pfam" id="PF12530">
    <property type="entry name" value="DUF3730"/>
    <property type="match status" value="1"/>
</dbReference>
<dbReference type="GO" id="GO:0060147">
    <property type="term" value="P:regulation of post-transcriptional gene silencing"/>
    <property type="evidence" value="ECO:0007669"/>
    <property type="project" value="InterPro"/>
</dbReference>
<dbReference type="PANTHER" id="PTHR16212:SF4">
    <property type="entry name" value="FOCADHESIN"/>
    <property type="match status" value="1"/>
</dbReference>
<evidence type="ECO:0000313" key="2">
    <source>
        <dbReference type="EMBL" id="KAH0815328.1"/>
    </source>
</evidence>
<keyword evidence="3" id="KW-1185">Reference proteome</keyword>
<dbReference type="InterPro" id="IPR022542">
    <property type="entry name" value="FOCAD/RST1_DUF3730"/>
</dbReference>
<reference evidence="2" key="1">
    <citation type="journal article" date="2020" name="J Insects Food Feed">
        <title>The yellow mealworm (Tenebrio molitor) genome: a resource for the emerging insects as food and feed industry.</title>
        <authorList>
            <person name="Eriksson T."/>
            <person name="Andere A."/>
            <person name="Kelstrup H."/>
            <person name="Emery V."/>
            <person name="Picard C."/>
        </authorList>
    </citation>
    <scope>NUCLEOTIDE SEQUENCE</scope>
    <source>
        <strain evidence="2">Stoneville</strain>
        <tissue evidence="2">Whole head</tissue>
    </source>
</reference>
<gene>
    <name evidence="2" type="ORF">GEV33_007465</name>
</gene>
<comment type="caution">
    <text evidence="2">The sequence shown here is derived from an EMBL/GenBank/DDBJ whole genome shotgun (WGS) entry which is preliminary data.</text>
</comment>
<evidence type="ECO:0000259" key="1">
    <source>
        <dbReference type="Pfam" id="PF12530"/>
    </source>
</evidence>
<proteinExistence type="predicted"/>
<dbReference type="SUPFAM" id="SSF48371">
    <property type="entry name" value="ARM repeat"/>
    <property type="match status" value="1"/>
</dbReference>
<reference evidence="2" key="2">
    <citation type="submission" date="2021-08" db="EMBL/GenBank/DDBJ databases">
        <authorList>
            <person name="Eriksson T."/>
        </authorList>
    </citation>
    <scope>NUCLEOTIDE SEQUENCE</scope>
    <source>
        <strain evidence="2">Stoneville</strain>
        <tissue evidence="2">Whole head</tissue>
    </source>
</reference>
<dbReference type="EMBL" id="JABDTM020023241">
    <property type="protein sequence ID" value="KAH0815328.1"/>
    <property type="molecule type" value="Genomic_DNA"/>
</dbReference>
<dbReference type="InterPro" id="IPR045163">
    <property type="entry name" value="Focadhesin/RST1"/>
</dbReference>
<dbReference type="Proteomes" id="UP000719412">
    <property type="component" value="Unassembled WGS sequence"/>
</dbReference>
<dbReference type="PANTHER" id="PTHR16212">
    <property type="entry name" value="FOCADHESIN FAMILY MEMBER"/>
    <property type="match status" value="1"/>
</dbReference>
<organism evidence="2 3">
    <name type="scientific">Tenebrio molitor</name>
    <name type="common">Yellow mealworm beetle</name>
    <dbReference type="NCBI Taxonomy" id="7067"/>
    <lineage>
        <taxon>Eukaryota</taxon>
        <taxon>Metazoa</taxon>
        <taxon>Ecdysozoa</taxon>
        <taxon>Arthropoda</taxon>
        <taxon>Hexapoda</taxon>
        <taxon>Insecta</taxon>
        <taxon>Pterygota</taxon>
        <taxon>Neoptera</taxon>
        <taxon>Endopterygota</taxon>
        <taxon>Coleoptera</taxon>
        <taxon>Polyphaga</taxon>
        <taxon>Cucujiformia</taxon>
        <taxon>Tenebrionidae</taxon>
        <taxon>Tenebrio</taxon>
    </lineage>
</organism>
<accession>A0A8J6HKL8</accession>
<dbReference type="AlphaFoldDB" id="A0A8J6HKL8"/>